<accession>A0A8I6YER1</accession>
<proteinExistence type="predicted"/>
<dbReference type="EnsemblPlants" id="HORVU.MOREX.r3.4HG0350640.1">
    <property type="protein sequence ID" value="HORVU.MOREX.r3.4HG0350640.1"/>
    <property type="gene ID" value="HORVU.MOREX.r3.4HG0350640"/>
</dbReference>
<sequence length="258" mass="28258">MHRAPPHPHYNRVASRGLSRRAMAMTMADDYYAADLDDVVHRLLPREILADVGIAPRSCALSCRSDDHAALVEDLAAHLVGILGLDGGRKKRAHAHPPYVRHEQGPRVRDGMDCGRRALVGGGQDGAGRHAPPPSWNNGAVPRRLPRFEPTVPVPAFADCHPSARRHGSGTGTGTGVFLPRAEAYLKNGASSTSLSPRNGAKPPRMLRKEALIIAMREQQEQLMQLRVMAEEMERQREAFPVAFQGCPALAAPRQWTY</sequence>
<keyword evidence="3" id="KW-1185">Reference proteome</keyword>
<organism evidence="2 3">
    <name type="scientific">Hordeum vulgare subsp. vulgare</name>
    <name type="common">Domesticated barley</name>
    <dbReference type="NCBI Taxonomy" id="112509"/>
    <lineage>
        <taxon>Eukaryota</taxon>
        <taxon>Viridiplantae</taxon>
        <taxon>Streptophyta</taxon>
        <taxon>Embryophyta</taxon>
        <taxon>Tracheophyta</taxon>
        <taxon>Spermatophyta</taxon>
        <taxon>Magnoliopsida</taxon>
        <taxon>Liliopsida</taxon>
        <taxon>Poales</taxon>
        <taxon>Poaceae</taxon>
        <taxon>BOP clade</taxon>
        <taxon>Pooideae</taxon>
        <taxon>Triticodae</taxon>
        <taxon>Triticeae</taxon>
        <taxon>Hordeinae</taxon>
        <taxon>Hordeum</taxon>
    </lineage>
</organism>
<dbReference type="Proteomes" id="UP000011116">
    <property type="component" value="Chromosome 4H"/>
</dbReference>
<dbReference type="Gramene" id="HORVU.MOREX.r3.4HG0350640.1">
    <property type="protein sequence ID" value="HORVU.MOREX.r3.4HG0350640.1"/>
    <property type="gene ID" value="HORVU.MOREX.r3.4HG0350640"/>
</dbReference>
<reference evidence="2" key="2">
    <citation type="submission" date="2020-10" db="EMBL/GenBank/DDBJ databases">
        <authorList>
            <person name="Scholz U."/>
            <person name="Mascher M."/>
            <person name="Fiebig A."/>
        </authorList>
    </citation>
    <scope>NUCLEOTIDE SEQUENCE [LARGE SCALE GENOMIC DNA]</scope>
    <source>
        <strain evidence="2">cv. Morex</strain>
    </source>
</reference>
<reference evidence="3" key="1">
    <citation type="journal article" date="2012" name="Nature">
        <title>A physical, genetic and functional sequence assembly of the barley genome.</title>
        <authorList>
            <consortium name="The International Barley Genome Sequencing Consortium"/>
            <person name="Mayer K.F."/>
            <person name="Waugh R."/>
            <person name="Brown J.W."/>
            <person name="Schulman A."/>
            <person name="Langridge P."/>
            <person name="Platzer M."/>
            <person name="Fincher G.B."/>
            <person name="Muehlbauer G.J."/>
            <person name="Sato K."/>
            <person name="Close T.J."/>
            <person name="Wise R.P."/>
            <person name="Stein N."/>
        </authorList>
    </citation>
    <scope>NUCLEOTIDE SEQUENCE [LARGE SCALE GENOMIC DNA]</scope>
    <source>
        <strain evidence="3">cv. Morex</strain>
    </source>
</reference>
<feature type="region of interest" description="Disordered" evidence="1">
    <location>
        <begin position="120"/>
        <end position="140"/>
    </location>
</feature>
<reference evidence="2" key="3">
    <citation type="submission" date="2022-01" db="UniProtKB">
        <authorList>
            <consortium name="EnsemblPlants"/>
        </authorList>
    </citation>
    <scope>IDENTIFICATION</scope>
    <source>
        <strain evidence="2">subsp. vulgare</strain>
    </source>
</reference>
<protein>
    <submittedName>
        <fullName evidence="2">Uncharacterized protein</fullName>
    </submittedName>
</protein>
<name>A0A8I6YER1_HORVV</name>
<evidence type="ECO:0000256" key="1">
    <source>
        <dbReference type="SAM" id="MobiDB-lite"/>
    </source>
</evidence>
<evidence type="ECO:0000313" key="2">
    <source>
        <dbReference type="EnsemblPlants" id="HORVU.MOREX.r3.4HG0350640.1"/>
    </source>
</evidence>
<evidence type="ECO:0000313" key="3">
    <source>
        <dbReference type="Proteomes" id="UP000011116"/>
    </source>
</evidence>
<dbReference type="AlphaFoldDB" id="A0A8I6YER1"/>